<proteinExistence type="predicted"/>
<organism evidence="3 4">
    <name type="scientific">Marinimicrococcus flavescens</name>
    <dbReference type="NCBI Taxonomy" id="3031815"/>
    <lineage>
        <taxon>Bacteria</taxon>
        <taxon>Pseudomonadati</taxon>
        <taxon>Pseudomonadota</taxon>
        <taxon>Alphaproteobacteria</taxon>
        <taxon>Geminicoccales</taxon>
        <taxon>Geminicoccaceae</taxon>
        <taxon>Marinimicrococcus</taxon>
    </lineage>
</organism>
<dbReference type="GO" id="GO:0030288">
    <property type="term" value="C:outer membrane-bounded periplasmic space"/>
    <property type="evidence" value="ECO:0007669"/>
    <property type="project" value="TreeGrafter"/>
</dbReference>
<protein>
    <submittedName>
        <fullName evidence="3">ABC transporter substrate-binding protein</fullName>
    </submittedName>
</protein>
<dbReference type="GO" id="GO:0030976">
    <property type="term" value="F:thiamine pyrophosphate binding"/>
    <property type="evidence" value="ECO:0007669"/>
    <property type="project" value="TreeGrafter"/>
</dbReference>
<keyword evidence="1 2" id="KW-0732">Signal</keyword>
<name>A0AAP3XS56_9PROT</name>
<accession>A0AAP3XS56</accession>
<evidence type="ECO:0000313" key="3">
    <source>
        <dbReference type="EMBL" id="MDF1587052.1"/>
    </source>
</evidence>
<dbReference type="GO" id="GO:0030975">
    <property type="term" value="F:thiamine binding"/>
    <property type="evidence" value="ECO:0007669"/>
    <property type="project" value="TreeGrafter"/>
</dbReference>
<evidence type="ECO:0000256" key="2">
    <source>
        <dbReference type="SAM" id="SignalP"/>
    </source>
</evidence>
<dbReference type="CDD" id="cd13589">
    <property type="entry name" value="PBP2_polyamine_RpCGA009"/>
    <property type="match status" value="1"/>
</dbReference>
<dbReference type="GO" id="GO:0015888">
    <property type="term" value="P:thiamine transport"/>
    <property type="evidence" value="ECO:0007669"/>
    <property type="project" value="TreeGrafter"/>
</dbReference>
<keyword evidence="4" id="KW-1185">Reference proteome</keyword>
<comment type="caution">
    <text evidence="3">The sequence shown here is derived from an EMBL/GenBank/DDBJ whole genome shotgun (WGS) entry which is preliminary data.</text>
</comment>
<sequence length="343" mass="37816">MRRAALTSVLALAFGAAAPAAAEPTLVLSAYGISQDAFKKILYEPFEAQCGCELVVEIGNSAERLAKLEARKDNPNVDVVVFADFNALEAARKDLIQPLDPSKLSNLDKLYDVARDPVGDNMAVGYTLYSTSIVYRTDKITDMGSWKDLWRPELENRVAFPNITTTQGPLALYMAERAWTEGQPSQGLETAIAKVAEIKDDVVTFYERSSQIVQLFQQEEIWAAPMGRFAWGNIMKLQMPLGWLLPAEGQTGGLNVASIVKGTEQADLAHQLIDMWLSTEVQTALAEALVDSPVNREVELSGSVAQLMTFGPEQVESLRLVPPEQLLENREAWLETWNAKVAQ</sequence>
<dbReference type="InterPro" id="IPR006059">
    <property type="entry name" value="SBP"/>
</dbReference>
<dbReference type="EMBL" id="JARGEQ010000104">
    <property type="protein sequence ID" value="MDF1587052.1"/>
    <property type="molecule type" value="Genomic_DNA"/>
</dbReference>
<dbReference type="AlphaFoldDB" id="A0AAP3XS56"/>
<dbReference type="SUPFAM" id="SSF53850">
    <property type="entry name" value="Periplasmic binding protein-like II"/>
    <property type="match status" value="1"/>
</dbReference>
<evidence type="ECO:0000313" key="4">
    <source>
        <dbReference type="Proteomes" id="UP001301140"/>
    </source>
</evidence>
<dbReference type="Pfam" id="PF13416">
    <property type="entry name" value="SBP_bac_8"/>
    <property type="match status" value="1"/>
</dbReference>
<gene>
    <name evidence="3" type="ORF">PZ740_11745</name>
</gene>
<dbReference type="Proteomes" id="UP001301140">
    <property type="component" value="Unassembled WGS sequence"/>
</dbReference>
<dbReference type="RefSeq" id="WP_327789474.1">
    <property type="nucleotide sequence ID" value="NZ_JARGEQ010000104.1"/>
</dbReference>
<feature type="signal peptide" evidence="2">
    <location>
        <begin position="1"/>
        <end position="22"/>
    </location>
</feature>
<dbReference type="Gene3D" id="3.40.190.10">
    <property type="entry name" value="Periplasmic binding protein-like II"/>
    <property type="match status" value="2"/>
</dbReference>
<dbReference type="PANTHER" id="PTHR30006:SF2">
    <property type="entry name" value="ABC TRANSPORTER SUBSTRATE-BINDING PROTEIN"/>
    <property type="match status" value="1"/>
</dbReference>
<reference evidence="3 4" key="1">
    <citation type="submission" date="2023-03" db="EMBL/GenBank/DDBJ databases">
        <title>YIM 152171 draft genome.</title>
        <authorList>
            <person name="Yang Z."/>
        </authorList>
    </citation>
    <scope>NUCLEOTIDE SEQUENCE [LARGE SCALE GENOMIC DNA]</scope>
    <source>
        <strain evidence="3 4">YIM 152171</strain>
    </source>
</reference>
<dbReference type="PANTHER" id="PTHR30006">
    <property type="entry name" value="THIAMINE-BINDING PERIPLASMIC PROTEIN-RELATED"/>
    <property type="match status" value="1"/>
</dbReference>
<feature type="chain" id="PRO_5042911544" evidence="2">
    <location>
        <begin position="23"/>
        <end position="343"/>
    </location>
</feature>
<evidence type="ECO:0000256" key="1">
    <source>
        <dbReference type="ARBA" id="ARBA00022729"/>
    </source>
</evidence>